<dbReference type="EMBL" id="KN833752">
    <property type="protein sequence ID" value="KIK21403.1"/>
    <property type="molecule type" value="Genomic_DNA"/>
</dbReference>
<reference evidence="1 2" key="1">
    <citation type="submission" date="2014-04" db="EMBL/GenBank/DDBJ databases">
        <authorList>
            <consortium name="DOE Joint Genome Institute"/>
            <person name="Kuo A."/>
            <person name="Kohler A."/>
            <person name="Costa M.D."/>
            <person name="Nagy L.G."/>
            <person name="Floudas D."/>
            <person name="Copeland A."/>
            <person name="Barry K.W."/>
            <person name="Cichocki N."/>
            <person name="Veneault-Fourrey C."/>
            <person name="LaButti K."/>
            <person name="Lindquist E.A."/>
            <person name="Lipzen A."/>
            <person name="Lundell T."/>
            <person name="Morin E."/>
            <person name="Murat C."/>
            <person name="Sun H."/>
            <person name="Tunlid A."/>
            <person name="Henrissat B."/>
            <person name="Grigoriev I.V."/>
            <person name="Hibbett D.S."/>
            <person name="Martin F."/>
            <person name="Nordberg H.P."/>
            <person name="Cantor M.N."/>
            <person name="Hua S.X."/>
        </authorList>
    </citation>
    <scope>NUCLEOTIDE SEQUENCE [LARGE SCALE GENOMIC DNA]</scope>
    <source>
        <strain evidence="1 2">441</strain>
    </source>
</reference>
<reference evidence="2" key="2">
    <citation type="submission" date="2015-01" db="EMBL/GenBank/DDBJ databases">
        <title>Evolutionary Origins and Diversification of the Mycorrhizal Mutualists.</title>
        <authorList>
            <consortium name="DOE Joint Genome Institute"/>
            <consortium name="Mycorrhizal Genomics Consortium"/>
            <person name="Kohler A."/>
            <person name="Kuo A."/>
            <person name="Nagy L.G."/>
            <person name="Floudas D."/>
            <person name="Copeland A."/>
            <person name="Barry K.W."/>
            <person name="Cichocki N."/>
            <person name="Veneault-Fourrey C."/>
            <person name="LaButti K."/>
            <person name="Lindquist E.A."/>
            <person name="Lipzen A."/>
            <person name="Lundell T."/>
            <person name="Morin E."/>
            <person name="Murat C."/>
            <person name="Riley R."/>
            <person name="Ohm R."/>
            <person name="Sun H."/>
            <person name="Tunlid A."/>
            <person name="Henrissat B."/>
            <person name="Grigoriev I.V."/>
            <person name="Hibbett D.S."/>
            <person name="Martin F."/>
        </authorList>
    </citation>
    <scope>NUCLEOTIDE SEQUENCE [LARGE SCALE GENOMIC DNA]</scope>
    <source>
        <strain evidence="2">441</strain>
    </source>
</reference>
<dbReference type="HOGENOM" id="CLU_2097787_0_0_1"/>
<sequence length="116" mass="13355">MVKGHSSSQRDGKEDNVLPSLRYELRLPRHRSYQQSHLRDAGSSNAKGIYREWVDKLLTTPRSRLSGASLERCFMLDYRPQPGRTTARASCGAARLGEYFTYMNLTWVSHLLRIIL</sequence>
<dbReference type="Proteomes" id="UP000054018">
    <property type="component" value="Unassembled WGS sequence"/>
</dbReference>
<evidence type="ECO:0000313" key="1">
    <source>
        <dbReference type="EMBL" id="KIK21403.1"/>
    </source>
</evidence>
<keyword evidence="2" id="KW-1185">Reference proteome</keyword>
<protein>
    <submittedName>
        <fullName evidence="1">Unplaced genomic scaffold scaffold_68, whole genome shotgun sequence</fullName>
    </submittedName>
</protein>
<organism evidence="1 2">
    <name type="scientific">Pisolithus microcarpus 441</name>
    <dbReference type="NCBI Taxonomy" id="765257"/>
    <lineage>
        <taxon>Eukaryota</taxon>
        <taxon>Fungi</taxon>
        <taxon>Dikarya</taxon>
        <taxon>Basidiomycota</taxon>
        <taxon>Agaricomycotina</taxon>
        <taxon>Agaricomycetes</taxon>
        <taxon>Agaricomycetidae</taxon>
        <taxon>Boletales</taxon>
        <taxon>Sclerodermatineae</taxon>
        <taxon>Pisolithaceae</taxon>
        <taxon>Pisolithus</taxon>
    </lineage>
</organism>
<evidence type="ECO:0000313" key="2">
    <source>
        <dbReference type="Proteomes" id="UP000054018"/>
    </source>
</evidence>
<dbReference type="AlphaFoldDB" id="A0A0C9ZNP1"/>
<name>A0A0C9ZNP1_9AGAM</name>
<proteinExistence type="predicted"/>
<accession>A0A0C9ZNP1</accession>
<gene>
    <name evidence="1" type="ORF">PISMIDRAFT_544374</name>
</gene>